<sequence length="100" mass="10821">MIVWNRGITWLRPERLGSDEEGCWCAMGGPCMGGGTGDRPCSDQRQKRSTRQHGGFTTGNMVVSQLAPVLWVMGGNVEERMPPGVRGWRPPSVLGGAVLP</sequence>
<reference evidence="2" key="1">
    <citation type="journal article" date="2021" name="Proc. Natl. Acad. Sci. U.S.A.">
        <title>Three genomes in the algal genus Volvox reveal the fate of a haploid sex-determining region after a transition to homothallism.</title>
        <authorList>
            <person name="Yamamoto K."/>
            <person name="Hamaji T."/>
            <person name="Kawai-Toyooka H."/>
            <person name="Matsuzaki R."/>
            <person name="Takahashi F."/>
            <person name="Nishimura Y."/>
            <person name="Kawachi M."/>
            <person name="Noguchi H."/>
            <person name="Minakuchi Y."/>
            <person name="Umen J.G."/>
            <person name="Toyoda A."/>
            <person name="Nozaki H."/>
        </authorList>
    </citation>
    <scope>NUCLEOTIDE SEQUENCE</scope>
    <source>
        <strain evidence="2">NIES-3780</strain>
    </source>
</reference>
<dbReference type="AlphaFoldDB" id="A0A8J4BM53"/>
<evidence type="ECO:0000313" key="3">
    <source>
        <dbReference type="Proteomes" id="UP000747399"/>
    </source>
</evidence>
<feature type="region of interest" description="Disordered" evidence="1">
    <location>
        <begin position="81"/>
        <end position="100"/>
    </location>
</feature>
<dbReference type="Proteomes" id="UP000747399">
    <property type="component" value="Unassembled WGS sequence"/>
</dbReference>
<feature type="region of interest" description="Disordered" evidence="1">
    <location>
        <begin position="35"/>
        <end position="58"/>
    </location>
</feature>
<evidence type="ECO:0000313" key="2">
    <source>
        <dbReference type="EMBL" id="GIL64595.1"/>
    </source>
</evidence>
<proteinExistence type="predicted"/>
<name>A0A8J4BM53_9CHLO</name>
<organism evidence="2 3">
    <name type="scientific">Volvox africanus</name>
    <dbReference type="NCBI Taxonomy" id="51714"/>
    <lineage>
        <taxon>Eukaryota</taxon>
        <taxon>Viridiplantae</taxon>
        <taxon>Chlorophyta</taxon>
        <taxon>core chlorophytes</taxon>
        <taxon>Chlorophyceae</taxon>
        <taxon>CS clade</taxon>
        <taxon>Chlamydomonadales</taxon>
        <taxon>Volvocaceae</taxon>
        <taxon>Volvox</taxon>
    </lineage>
</organism>
<protein>
    <submittedName>
        <fullName evidence="2">Uncharacterized protein</fullName>
    </submittedName>
</protein>
<accession>A0A8J4BM53</accession>
<evidence type="ECO:0000256" key="1">
    <source>
        <dbReference type="SAM" id="MobiDB-lite"/>
    </source>
</evidence>
<keyword evidence="3" id="KW-1185">Reference proteome</keyword>
<comment type="caution">
    <text evidence="2">The sequence shown here is derived from an EMBL/GenBank/DDBJ whole genome shotgun (WGS) entry which is preliminary data.</text>
</comment>
<dbReference type="EMBL" id="BNCO01000067">
    <property type="protein sequence ID" value="GIL64595.1"/>
    <property type="molecule type" value="Genomic_DNA"/>
</dbReference>
<gene>
    <name evidence="2" type="ORF">Vafri_18433</name>
</gene>